<evidence type="ECO:0000313" key="1">
    <source>
        <dbReference type="EMBL" id="SIP87365.1"/>
    </source>
</evidence>
<reference evidence="1 2" key="1">
    <citation type="submission" date="2017-01" db="EMBL/GenBank/DDBJ databases">
        <authorList>
            <person name="Mah S.A."/>
            <person name="Swanson W.J."/>
            <person name="Moy G.W."/>
            <person name="Vacquier V.D."/>
        </authorList>
    </citation>
    <scope>NUCLEOTIDE SEQUENCE [LARGE SCALE GENOMIC DNA]</scope>
    <source>
        <strain evidence="1 2">RU36E</strain>
    </source>
</reference>
<evidence type="ECO:0000313" key="2">
    <source>
        <dbReference type="Proteomes" id="UP000185841"/>
    </source>
</evidence>
<dbReference type="AlphaFoldDB" id="A0A1N6N5K7"/>
<proteinExistence type="predicted"/>
<protein>
    <recommendedName>
        <fullName evidence="3">Glycosyltransferase</fullName>
    </recommendedName>
</protein>
<dbReference type="PANTHER" id="PTHR46656:SF3">
    <property type="entry name" value="PUTATIVE-RELATED"/>
    <property type="match status" value="1"/>
</dbReference>
<evidence type="ECO:0008006" key="3">
    <source>
        <dbReference type="Google" id="ProtNLM"/>
    </source>
</evidence>
<dbReference type="RefSeq" id="WP_076423395.1">
    <property type="nucleotide sequence ID" value="NZ_FTMP01000001.1"/>
</dbReference>
<accession>A0A1N6N5K7</accession>
<dbReference type="PANTHER" id="PTHR46656">
    <property type="entry name" value="PUTATIVE-RELATED"/>
    <property type="match status" value="1"/>
</dbReference>
<gene>
    <name evidence="1" type="ORF">SAMN05878282_10146</name>
</gene>
<dbReference type="Proteomes" id="UP000185841">
    <property type="component" value="Unassembled WGS sequence"/>
</dbReference>
<dbReference type="CDD" id="cd01635">
    <property type="entry name" value="Glycosyltransferase_GTB-type"/>
    <property type="match status" value="1"/>
</dbReference>
<organism evidence="1 2">
    <name type="scientific">Aquipseudomonas alcaligenes</name>
    <name type="common">Pseudomonas alcaligenes</name>
    <dbReference type="NCBI Taxonomy" id="43263"/>
    <lineage>
        <taxon>Bacteria</taxon>
        <taxon>Pseudomonadati</taxon>
        <taxon>Pseudomonadota</taxon>
        <taxon>Gammaproteobacteria</taxon>
        <taxon>Pseudomonadales</taxon>
        <taxon>Pseudomonadaceae</taxon>
        <taxon>Aquipseudomonas</taxon>
    </lineage>
</organism>
<sequence length="491" mass="56226">MRFLVYSEVNAETIAASMGQSEYSYYFVLKEFLPVLRELGDVRVVKDPHAEADALYREASAAGDQCVLLAFTPPHKTPLGLYCPTIPVLAWEFDIIPNEYWLKERQQDWRHALSRCGRAITHSGMTLEAIRREMGMDYPVISVPAPVWDRYESLRARFGHERRASVVMEMAACVVFDSQDPKQARFWPDWSEVVESVAELRGEAHQPKDSTDLPVVREQSLLRITYRYVVEWYRQIGRKLLSGQMSWRPSILDTQLRTLGEQPLPHPELWRAKPHRLELSGVVFTSMFNPGDGRKNWPDMLTAFCTAFRDCDDATLVFKLGSNDFQRDMYEMMLCLARLPRFTCRVVFLHGFLEGEAFEGLIEASHFVVNASYGEGQCLPLMEFLSCGRPAVAPRNSAMLDYMDESVGFVVEGWSDPAVWPHDPREAYRGLRQQIDWESLVKAYQSAYQCAKTPEHYAALSRNAIERMRGHCSRAVAKQKLQDFLGLINAG</sequence>
<dbReference type="SUPFAM" id="SSF53756">
    <property type="entry name" value="UDP-Glycosyltransferase/glycogen phosphorylase"/>
    <property type="match status" value="1"/>
</dbReference>
<name>A0A1N6N5K7_AQUAC</name>
<dbReference type="EMBL" id="FTMP01000001">
    <property type="protein sequence ID" value="SIP87365.1"/>
    <property type="molecule type" value="Genomic_DNA"/>
</dbReference>
<dbReference type="Gene3D" id="3.40.50.2000">
    <property type="entry name" value="Glycogen Phosphorylase B"/>
    <property type="match status" value="1"/>
</dbReference>